<dbReference type="InterPro" id="IPR057736">
    <property type="entry name" value="SAF_PseI/NeuA/NeuB"/>
</dbReference>
<dbReference type="CDD" id="cd11615">
    <property type="entry name" value="SAF_NeuB_like"/>
    <property type="match status" value="1"/>
</dbReference>
<name>A0A931YDZ8_9BACT</name>
<dbReference type="Gene3D" id="3.90.1210.10">
    <property type="entry name" value="Antifreeze-like/N-acetylneuraminic acid synthase C-terminal domain"/>
    <property type="match status" value="1"/>
</dbReference>
<dbReference type="GO" id="GO:0016051">
    <property type="term" value="P:carbohydrate biosynthetic process"/>
    <property type="evidence" value="ECO:0007669"/>
    <property type="project" value="InterPro"/>
</dbReference>
<evidence type="ECO:0000313" key="3">
    <source>
        <dbReference type="Proteomes" id="UP000709672"/>
    </source>
</evidence>
<feature type="domain" description="AFP-like" evidence="1">
    <location>
        <begin position="331"/>
        <end position="390"/>
    </location>
</feature>
<gene>
    <name evidence="2" type="ORF">HYV66_02750</name>
</gene>
<dbReference type="Pfam" id="PF08666">
    <property type="entry name" value="SAF"/>
    <property type="match status" value="1"/>
</dbReference>
<dbReference type="InterPro" id="IPR006190">
    <property type="entry name" value="SAF_AFP_Neu5Ac"/>
</dbReference>
<dbReference type="InterPro" id="IPR013785">
    <property type="entry name" value="Aldolase_TIM"/>
</dbReference>
<evidence type="ECO:0000259" key="1">
    <source>
        <dbReference type="PROSITE" id="PS50844"/>
    </source>
</evidence>
<dbReference type="GO" id="GO:0047444">
    <property type="term" value="F:N-acylneuraminate-9-phosphate synthase activity"/>
    <property type="evidence" value="ECO:0007669"/>
    <property type="project" value="TreeGrafter"/>
</dbReference>
<dbReference type="PANTHER" id="PTHR42966">
    <property type="entry name" value="N-ACETYLNEURAMINATE SYNTHASE"/>
    <property type="match status" value="1"/>
</dbReference>
<dbReference type="EMBL" id="JACPHQ010000037">
    <property type="protein sequence ID" value="MBI2466120.1"/>
    <property type="molecule type" value="Genomic_DNA"/>
</dbReference>
<dbReference type="SMART" id="SM00858">
    <property type="entry name" value="SAF"/>
    <property type="match status" value="1"/>
</dbReference>
<dbReference type="SUPFAM" id="SSF51569">
    <property type="entry name" value="Aldolase"/>
    <property type="match status" value="1"/>
</dbReference>
<dbReference type="InterPro" id="IPR051690">
    <property type="entry name" value="PseI-like"/>
</dbReference>
<dbReference type="PANTHER" id="PTHR42966:SF1">
    <property type="entry name" value="SIALIC ACID SYNTHASE"/>
    <property type="match status" value="1"/>
</dbReference>
<dbReference type="InterPro" id="IPR013974">
    <property type="entry name" value="SAF"/>
</dbReference>
<comment type="caution">
    <text evidence="2">The sequence shown here is derived from an EMBL/GenBank/DDBJ whole genome shotgun (WGS) entry which is preliminary data.</text>
</comment>
<dbReference type="SUPFAM" id="SSF51269">
    <property type="entry name" value="AFP III-like domain"/>
    <property type="match status" value="1"/>
</dbReference>
<dbReference type="Proteomes" id="UP000709672">
    <property type="component" value="Unassembled WGS sequence"/>
</dbReference>
<dbReference type="Gene3D" id="3.20.20.70">
    <property type="entry name" value="Aldolase class I"/>
    <property type="match status" value="1"/>
</dbReference>
<protein>
    <submittedName>
        <fullName evidence="2">N-acetylneuraminate synthase family protein</fullName>
    </submittedName>
</protein>
<dbReference type="InterPro" id="IPR036732">
    <property type="entry name" value="AFP_Neu5c_C_sf"/>
</dbReference>
<sequence>MGWIQIRRFWGYIIIKKIEFMGHKLSSIIGDKVFVVAEVGKGFIQTEADQPVEIYLENAKELARLAKEAGADAVKFQTHTVEDEQANINVIAPHFKGADRYNWVKRNTLATPVWFWRELKRYCDEIGILFFSTPMSRGAARLLNEEVGVDLWKVGSGDILDFVMLDYLVFTGRPIIISGGMSTLEEVDLAVKFLKDRGADFALLHCVSKYPCPPQELQLQTVVFFENRYNVPIGFSDHSIGVDSALAAVALGAKIIEKHFSLSRDLWGSDHKVAMVPEELRNLVLGIRNLEKDPSQKEEYLAQDIVRSGLGELSKTLQPGEAQFRPFFRKTLVALCDIPAGAQITPDLIGAMRPQLHLAGLPSEKYEEVIGKTVRNNLVKHQPITAEMIV</sequence>
<evidence type="ECO:0000313" key="2">
    <source>
        <dbReference type="EMBL" id="MBI2466120.1"/>
    </source>
</evidence>
<dbReference type="InterPro" id="IPR013132">
    <property type="entry name" value="PseI/NeuA/B-like_N"/>
</dbReference>
<dbReference type="PROSITE" id="PS50844">
    <property type="entry name" value="AFP_LIKE"/>
    <property type="match status" value="1"/>
</dbReference>
<organism evidence="2 3">
    <name type="scientific">Candidatus Sungiibacteriota bacterium</name>
    <dbReference type="NCBI Taxonomy" id="2750080"/>
    <lineage>
        <taxon>Bacteria</taxon>
        <taxon>Candidatus Sungiibacteriota</taxon>
    </lineage>
</organism>
<reference evidence="2" key="1">
    <citation type="submission" date="2020-07" db="EMBL/GenBank/DDBJ databases">
        <title>Huge and variable diversity of episymbiotic CPR bacteria and DPANN archaea in groundwater ecosystems.</title>
        <authorList>
            <person name="He C.Y."/>
            <person name="Keren R."/>
            <person name="Whittaker M."/>
            <person name="Farag I.F."/>
            <person name="Doudna J."/>
            <person name="Cate J.H.D."/>
            <person name="Banfield J.F."/>
        </authorList>
    </citation>
    <scope>NUCLEOTIDE SEQUENCE</scope>
    <source>
        <strain evidence="2">NC_groundwater_418_Ag_B-0.1um_45_10</strain>
    </source>
</reference>
<dbReference type="AlphaFoldDB" id="A0A931YDZ8"/>
<dbReference type="Pfam" id="PF03102">
    <property type="entry name" value="NeuB"/>
    <property type="match status" value="1"/>
</dbReference>
<accession>A0A931YDZ8</accession>
<proteinExistence type="predicted"/>